<dbReference type="Proteomes" id="UP000307173">
    <property type="component" value="Unassembled WGS sequence"/>
</dbReference>
<evidence type="ECO:0000256" key="9">
    <source>
        <dbReference type="ARBA" id="ARBA00023136"/>
    </source>
</evidence>
<dbReference type="PANTHER" id="PTHR22760">
    <property type="entry name" value="GLYCOSYLTRANSFERASE"/>
    <property type="match status" value="1"/>
</dbReference>
<dbReference type="GO" id="GO:0006487">
    <property type="term" value="P:protein N-linked glycosylation"/>
    <property type="evidence" value="ECO:0007669"/>
    <property type="project" value="TreeGrafter"/>
</dbReference>
<keyword evidence="12" id="KW-1185">Reference proteome</keyword>
<keyword evidence="6 10" id="KW-0812">Transmembrane</keyword>
<feature type="transmembrane region" description="Helical" evidence="10">
    <location>
        <begin position="332"/>
        <end position="350"/>
    </location>
</feature>
<dbReference type="EC" id="2.4.1.-" evidence="10"/>
<keyword evidence="9 10" id="KW-0472">Membrane</keyword>
<sequence length="663" mass="77810">MLQYLLYAGLATTRLHAAFYAIIPDCDEVYNYWEPLNFLTRFFGKQTWEYSPEFAIRSYVYLCQFSVLIYPLKLVQMLFKDYSFPSYTFFYMIRIIMALLFTISEIKLSKSLKFLNKSIQNWFLLAQILSPGMYQAAISILPSSYALLLGILSTNFIIHYFNTEKLITSIDSELLNLEIKSTQLKETDDPDTLAPRTNTLLNLHRISIPLINKYYTLAILTVAIPGFLAWPFTMILIFPFLSYIFYKTMFTSPKSILRNDYNGFKALSVYILAGLSCSFFIPFFITQFDSLFYKKSTFVSINIISYNVFNSSEFTGPQIFGIESWDWYFKNLLLNFHLFFIIACLNLFTLTNKYQLIIYKIPLLLWITIFISQPHKEERFMYPIYHLLSISFAQFMSCETFKRNSILKFFKKAFNITVIVSTIFLFLTRINNLNNNYSAPIEIFKFLNTQTSTTESKTSPLIENICIGREWYHYPSSFFLNDNQRLKFTKSSFNGMLPGDFVEPQSPTFENLSLSTSFQSHQFNNKNEFNPAFVISDINECNYFIDIDKAASHEDQASLNDFEILYCADIIDVDNSFGVERVLNIRNFVDTYIRKPWLNLQEDLTTIELQRKLMEMSGIIADGRSMYDNVYIRLHQIDDYLLQTFPHIIGEINYNKFCVSRRY</sequence>
<organism evidence="11 12">
    <name type="scientific">Pichia inconspicua</name>
    <dbReference type="NCBI Taxonomy" id="52247"/>
    <lineage>
        <taxon>Eukaryota</taxon>
        <taxon>Fungi</taxon>
        <taxon>Dikarya</taxon>
        <taxon>Ascomycota</taxon>
        <taxon>Saccharomycotina</taxon>
        <taxon>Pichiomycetes</taxon>
        <taxon>Pichiales</taxon>
        <taxon>Pichiaceae</taxon>
        <taxon>Pichia</taxon>
    </lineage>
</organism>
<evidence type="ECO:0000256" key="8">
    <source>
        <dbReference type="ARBA" id="ARBA00022989"/>
    </source>
</evidence>
<dbReference type="GO" id="GO:0005789">
    <property type="term" value="C:endoplasmic reticulum membrane"/>
    <property type="evidence" value="ECO:0007669"/>
    <property type="project" value="UniProtKB-SubCell"/>
</dbReference>
<dbReference type="InterPro" id="IPR005599">
    <property type="entry name" value="GPI_mannosylTrfase"/>
</dbReference>
<evidence type="ECO:0000256" key="7">
    <source>
        <dbReference type="ARBA" id="ARBA00022824"/>
    </source>
</evidence>
<dbReference type="UniPathway" id="UPA00378"/>
<comment type="subcellular location">
    <subcellularLocation>
        <location evidence="1 10">Endoplasmic reticulum membrane</location>
        <topology evidence="1 10">Multi-pass membrane protein</topology>
    </subcellularLocation>
</comment>
<accession>A0A4T0X1X1</accession>
<keyword evidence="7 10" id="KW-0256">Endoplasmic reticulum</keyword>
<evidence type="ECO:0000313" key="12">
    <source>
        <dbReference type="Proteomes" id="UP000307173"/>
    </source>
</evidence>
<gene>
    <name evidence="11" type="ORF">CANINC_002285</name>
</gene>
<evidence type="ECO:0000256" key="5">
    <source>
        <dbReference type="ARBA" id="ARBA00022679"/>
    </source>
</evidence>
<dbReference type="OrthoDB" id="497541at2759"/>
<evidence type="ECO:0000256" key="4">
    <source>
        <dbReference type="ARBA" id="ARBA00022676"/>
    </source>
</evidence>
<evidence type="ECO:0000256" key="3">
    <source>
        <dbReference type="ARBA" id="ARBA00007063"/>
    </source>
</evidence>
<proteinExistence type="inferred from homology"/>
<feature type="transmembrane region" description="Helical" evidence="10">
    <location>
        <begin position="84"/>
        <end position="103"/>
    </location>
</feature>
<dbReference type="STRING" id="52247.A0A4T0X1X1"/>
<dbReference type="AlphaFoldDB" id="A0A4T0X1X1"/>
<feature type="transmembrane region" description="Helical" evidence="10">
    <location>
        <begin position="267"/>
        <end position="285"/>
    </location>
</feature>
<keyword evidence="5" id="KW-0808">Transferase</keyword>
<dbReference type="GO" id="GO:0000026">
    <property type="term" value="F:alpha-1,2-mannosyltransferase activity"/>
    <property type="evidence" value="ECO:0007669"/>
    <property type="project" value="TreeGrafter"/>
</dbReference>
<feature type="transmembrane region" description="Helical" evidence="10">
    <location>
        <begin position="124"/>
        <end position="152"/>
    </location>
</feature>
<evidence type="ECO:0000256" key="2">
    <source>
        <dbReference type="ARBA" id="ARBA00004922"/>
    </source>
</evidence>
<dbReference type="EMBL" id="SELW01000370">
    <property type="protein sequence ID" value="TID28766.1"/>
    <property type="molecule type" value="Genomic_DNA"/>
</dbReference>
<comment type="pathway">
    <text evidence="2">Protein modification; protein glycosylation.</text>
</comment>
<feature type="transmembrane region" description="Helical" evidence="10">
    <location>
        <begin position="214"/>
        <end position="246"/>
    </location>
</feature>
<feature type="transmembrane region" description="Helical" evidence="10">
    <location>
        <begin position="357"/>
        <end position="374"/>
    </location>
</feature>
<comment type="similarity">
    <text evidence="3 10">Belongs to the glycosyltransferase 22 family.</text>
</comment>
<dbReference type="PANTHER" id="PTHR22760:SF2">
    <property type="entry name" value="ALPHA-1,2-MANNOSYLTRANSFERASE ALG9"/>
    <property type="match status" value="1"/>
</dbReference>
<name>A0A4T0X1X1_9ASCO</name>
<protein>
    <recommendedName>
        <fullName evidence="10">Mannosyltransferase</fullName>
        <ecNumber evidence="10">2.4.1.-</ecNumber>
    </recommendedName>
</protein>
<dbReference type="Pfam" id="PF03901">
    <property type="entry name" value="Glyco_transf_22"/>
    <property type="match status" value="1"/>
</dbReference>
<evidence type="ECO:0000313" key="11">
    <source>
        <dbReference type="EMBL" id="TID28766.1"/>
    </source>
</evidence>
<keyword evidence="4 10" id="KW-0328">Glycosyltransferase</keyword>
<reference evidence="11 12" key="1">
    <citation type="journal article" date="2019" name="Front. Genet.">
        <title>Whole-Genome Sequencing of the Opportunistic Yeast Pathogen Candida inconspicua Uncovers Its Hybrid Origin.</title>
        <authorList>
            <person name="Mixao V."/>
            <person name="Hansen A.P."/>
            <person name="Saus E."/>
            <person name="Boekhout T."/>
            <person name="Lass-Florl C."/>
            <person name="Gabaldon T."/>
        </authorList>
    </citation>
    <scope>NUCLEOTIDE SEQUENCE [LARGE SCALE GENOMIC DNA]</scope>
    <source>
        <strain evidence="11 12">CBS 180</strain>
    </source>
</reference>
<evidence type="ECO:0000256" key="10">
    <source>
        <dbReference type="RuleBase" id="RU363075"/>
    </source>
</evidence>
<comment type="caution">
    <text evidence="11">The sequence shown here is derived from an EMBL/GenBank/DDBJ whole genome shotgun (WGS) entry which is preliminary data.</text>
</comment>
<evidence type="ECO:0000256" key="6">
    <source>
        <dbReference type="ARBA" id="ARBA00022692"/>
    </source>
</evidence>
<evidence type="ECO:0000256" key="1">
    <source>
        <dbReference type="ARBA" id="ARBA00004477"/>
    </source>
</evidence>
<keyword evidence="8 10" id="KW-1133">Transmembrane helix</keyword>